<dbReference type="SUPFAM" id="SSF54001">
    <property type="entry name" value="Cysteine proteinases"/>
    <property type="match status" value="1"/>
</dbReference>
<evidence type="ECO:0000313" key="1">
    <source>
        <dbReference type="EMBL" id="MCU9595798.1"/>
    </source>
</evidence>
<organism evidence="1 2">
    <name type="scientific">Pallidibacillus thermolactis</name>
    <dbReference type="NCBI Taxonomy" id="251051"/>
    <lineage>
        <taxon>Bacteria</taxon>
        <taxon>Bacillati</taxon>
        <taxon>Bacillota</taxon>
        <taxon>Bacilli</taxon>
        <taxon>Bacillales</taxon>
        <taxon>Bacillaceae</taxon>
        <taxon>Pallidibacillus</taxon>
    </lineage>
</organism>
<evidence type="ECO:0000313" key="2">
    <source>
        <dbReference type="Proteomes" id="UP001208656"/>
    </source>
</evidence>
<name>A0ABT2WJG9_9BACI</name>
<accession>A0ABT2WJG9</accession>
<proteinExistence type="predicted"/>
<dbReference type="Proteomes" id="UP001208656">
    <property type="component" value="Unassembled WGS sequence"/>
</dbReference>
<dbReference type="EMBL" id="JAOUSE010000078">
    <property type="protein sequence ID" value="MCU9595798.1"/>
    <property type="molecule type" value="Genomic_DNA"/>
</dbReference>
<comment type="caution">
    <text evidence="1">The sequence shown here is derived from an EMBL/GenBank/DDBJ whole genome shotgun (WGS) entry which is preliminary data.</text>
</comment>
<sequence>MENKKHSIYILLTDTGTLFTKMIKWFTNAPYNHVSIVFDDELNEIYSFGRKKPRNPLRAGFIREDVYFGTYRYFENTRCLILKLEITEKEYQNIRKKIETFEMNKDMFSYNLLGLIGILLSYPINKNNSYFCSQFVAEVLQESGVHLWNLPPALVTPVDFFIHHRFEFVYEGKLYDYPFLDHKLLENAKKKNRIFELINPLRFIKKLTPL</sequence>
<dbReference type="Gene3D" id="3.90.1720.10">
    <property type="entry name" value="endopeptidase domain like (from Nostoc punctiforme)"/>
    <property type="match status" value="1"/>
</dbReference>
<dbReference type="RefSeq" id="WP_263062368.1">
    <property type="nucleotide sequence ID" value="NZ_JAOUSE010000078.1"/>
</dbReference>
<keyword evidence="2" id="KW-1185">Reference proteome</keyword>
<protein>
    <recommendedName>
        <fullName evidence="3">Permuted papain-like amidase YaeF/Yiix C92 family enzyme</fullName>
    </recommendedName>
</protein>
<reference evidence="1 2" key="1">
    <citation type="submission" date="2022-10" db="EMBL/GenBank/DDBJ databases">
        <title>Description of Fervidibacillus gen. nov. in the family Fervidibacillaceae fam. nov. with two species, Fervidibacillus albus sp. nov., and Fervidibacillus halotolerans sp. nov., isolated from tidal flat sediments.</title>
        <authorList>
            <person name="Kwon K.K."/>
            <person name="Yang S.-H."/>
        </authorList>
    </citation>
    <scope>NUCLEOTIDE SEQUENCE [LARGE SCALE GENOMIC DNA]</scope>
    <source>
        <strain evidence="1 2">DSM 23332</strain>
    </source>
</reference>
<dbReference type="InterPro" id="IPR038765">
    <property type="entry name" value="Papain-like_cys_pep_sf"/>
</dbReference>
<gene>
    <name evidence="1" type="ORF">OEV82_15420</name>
</gene>
<evidence type="ECO:0008006" key="3">
    <source>
        <dbReference type="Google" id="ProtNLM"/>
    </source>
</evidence>